<evidence type="ECO:0000256" key="3">
    <source>
        <dbReference type="ARBA" id="ARBA00022837"/>
    </source>
</evidence>
<feature type="compositionally biased region" description="Gly residues" evidence="5">
    <location>
        <begin position="395"/>
        <end position="416"/>
    </location>
</feature>
<dbReference type="Pfam" id="PF14252">
    <property type="entry name" value="DUF4347"/>
    <property type="match status" value="1"/>
</dbReference>
<dbReference type="InterPro" id="IPR018247">
    <property type="entry name" value="EF_Hand_1_Ca_BS"/>
</dbReference>
<feature type="domain" description="LamG-like jellyroll fold" evidence="6">
    <location>
        <begin position="2513"/>
        <end position="2650"/>
    </location>
</feature>
<feature type="domain" description="LamG-like jellyroll fold" evidence="6">
    <location>
        <begin position="852"/>
        <end position="984"/>
    </location>
</feature>
<dbReference type="Proteomes" id="UP000176944">
    <property type="component" value="Chromosome"/>
</dbReference>
<keyword evidence="3" id="KW-0106">Calcium</keyword>
<dbReference type="Gene3D" id="2.60.40.2030">
    <property type="match status" value="5"/>
</dbReference>
<dbReference type="SUPFAM" id="SSF49899">
    <property type="entry name" value="Concanavalin A-like lectins/glucanases"/>
    <property type="match status" value="7"/>
</dbReference>
<dbReference type="PANTHER" id="PTHR46130:SF3">
    <property type="entry name" value="CHROMOSOME UNDETERMINED SCAFFOLD_33, WHOLE GENOME SHOTGUN SEQUENCE"/>
    <property type="match status" value="1"/>
</dbReference>
<dbReference type="InterPro" id="IPR003644">
    <property type="entry name" value="Calx_beta"/>
</dbReference>
<dbReference type="SUPFAM" id="SSF141072">
    <property type="entry name" value="CalX-like"/>
    <property type="match status" value="5"/>
</dbReference>
<dbReference type="GO" id="GO:0004222">
    <property type="term" value="F:metalloendopeptidase activity"/>
    <property type="evidence" value="ECO:0007669"/>
    <property type="project" value="TreeGrafter"/>
</dbReference>
<evidence type="ECO:0000256" key="1">
    <source>
        <dbReference type="ARBA" id="ARBA00022729"/>
    </source>
</evidence>
<dbReference type="InterPro" id="IPR038081">
    <property type="entry name" value="CalX-like_sf"/>
</dbReference>
<dbReference type="InterPro" id="IPR025193">
    <property type="entry name" value="DUF4114"/>
</dbReference>
<dbReference type="Gene3D" id="2.60.120.200">
    <property type="match status" value="7"/>
</dbReference>
<dbReference type="GO" id="GO:0016020">
    <property type="term" value="C:membrane"/>
    <property type="evidence" value="ECO:0007669"/>
    <property type="project" value="InterPro"/>
</dbReference>
<dbReference type="InterPro" id="IPR011992">
    <property type="entry name" value="EF-hand-dom_pair"/>
</dbReference>
<dbReference type="SUPFAM" id="SSF89260">
    <property type="entry name" value="Collagen-binding domain"/>
    <property type="match status" value="1"/>
</dbReference>
<keyword evidence="4" id="KW-1015">Disulfide bond</keyword>
<dbReference type="InterPro" id="IPR001791">
    <property type="entry name" value="Laminin_G"/>
</dbReference>
<dbReference type="PROSITE" id="PS00018">
    <property type="entry name" value="EF_HAND_1"/>
    <property type="match status" value="1"/>
</dbReference>
<feature type="domain" description="LamG-like jellyroll fold" evidence="6">
    <location>
        <begin position="3489"/>
        <end position="3628"/>
    </location>
</feature>
<dbReference type="GO" id="GO:0006508">
    <property type="term" value="P:proteolysis"/>
    <property type="evidence" value="ECO:0007669"/>
    <property type="project" value="TreeGrafter"/>
</dbReference>
<feature type="compositionally biased region" description="Gly residues" evidence="5">
    <location>
        <begin position="374"/>
        <end position="386"/>
    </location>
</feature>
<dbReference type="InterPro" id="IPR013320">
    <property type="entry name" value="ConA-like_dom_sf"/>
</dbReference>
<accession>A0A1D9FW08</accession>
<reference evidence="8" key="1">
    <citation type="submission" date="2016-10" db="EMBL/GenBank/DDBJ databases">
        <title>Comparative genomics uncovers the prolific and rare metabolic potential of the cyanobacterial genus Moorea.</title>
        <authorList>
            <person name="Leao T."/>
            <person name="Castelao G."/>
            <person name="Korobeynikov A."/>
            <person name="Monroe E.A."/>
            <person name="Podell S."/>
            <person name="Glukhov E."/>
            <person name="Allen E."/>
            <person name="Gerwick W.H."/>
            <person name="Gerwick L."/>
        </authorList>
    </citation>
    <scope>NUCLEOTIDE SEQUENCE [LARGE SCALE GENOMIC DNA]</scope>
    <source>
        <strain evidence="8">JHB</strain>
    </source>
</reference>
<dbReference type="Pfam" id="PF13385">
    <property type="entry name" value="Laminin_G_3"/>
    <property type="match status" value="7"/>
</dbReference>
<feature type="compositionally biased region" description="Low complexity" evidence="5">
    <location>
        <begin position="362"/>
        <end position="373"/>
    </location>
</feature>
<keyword evidence="2" id="KW-0677">Repeat</keyword>
<evidence type="ECO:0000256" key="2">
    <source>
        <dbReference type="ARBA" id="ARBA00022737"/>
    </source>
</evidence>
<dbReference type="GO" id="GO:0007166">
    <property type="term" value="P:cell surface receptor signaling pathway"/>
    <property type="evidence" value="ECO:0007669"/>
    <property type="project" value="TreeGrafter"/>
</dbReference>
<keyword evidence="1" id="KW-0732">Signal</keyword>
<feature type="region of interest" description="Disordered" evidence="5">
    <location>
        <begin position="4626"/>
        <end position="4662"/>
    </location>
</feature>
<evidence type="ECO:0000259" key="6">
    <source>
        <dbReference type="SMART" id="SM00560"/>
    </source>
</evidence>
<evidence type="ECO:0000256" key="5">
    <source>
        <dbReference type="SAM" id="MobiDB-lite"/>
    </source>
</evidence>
<dbReference type="InterPro" id="IPR025592">
    <property type="entry name" value="DUF4347"/>
</dbReference>
<feature type="domain" description="LamG-like jellyroll fold" evidence="6">
    <location>
        <begin position="3267"/>
        <end position="3404"/>
    </location>
</feature>
<feature type="compositionally biased region" description="Polar residues" evidence="5">
    <location>
        <begin position="4626"/>
        <end position="4651"/>
    </location>
</feature>
<gene>
    <name evidence="7" type="ORF">BJP36_06190</name>
</gene>
<feature type="domain" description="LamG-like jellyroll fold" evidence="6">
    <location>
        <begin position="2732"/>
        <end position="2871"/>
    </location>
</feature>
<feature type="region of interest" description="Disordered" evidence="5">
    <location>
        <begin position="353"/>
        <end position="440"/>
    </location>
</feature>
<dbReference type="GO" id="GO:0005615">
    <property type="term" value="C:extracellular space"/>
    <property type="evidence" value="ECO:0007669"/>
    <property type="project" value="TreeGrafter"/>
</dbReference>
<proteinExistence type="predicted"/>
<feature type="domain" description="LamG-like jellyroll fold" evidence="6">
    <location>
        <begin position="1278"/>
        <end position="1408"/>
    </location>
</feature>
<feature type="compositionally biased region" description="Gly residues" evidence="5">
    <location>
        <begin position="431"/>
        <end position="440"/>
    </location>
</feature>
<sequence length="5598" mass="598045">MSESTSSTIVFIDAAVENYQELANGVEPGTEVVILDSSQDGIEQITAALAGREGIDNIQIVSHGAEGMLQLGSTQLNSENLEAYQAQLEQWGDALTESGDILLLGCNVAGDDHGVAFVEELSQVTGADIAASDDLTGSNELGGDWVLEVATGMVDAPLAFQVAAMEAYNSVLATYKVTNTNDSGAGSLRDAIIKANATPGVKDVIDLSGAVATPNTIIFLQSSLPTITDSVSFFGGPVIHGRGLHQIFTVNTPGIVTFNDLNIQAGLAKGGNGVNGGGGGLGAGGGIFINQGQVFISNSFIGWNSAQGGNATGTAGAGGHDERSGGNGGTGGGFNITADYTFNSNGAVGLGGQVDHSKEYQNNGTNGGNSTNFGTGGASGGGGSGGRNDVPDEAGNGGKGGNGSFGAGGGGGGGAGKDIDSDSGDEDGAPGSFGSGGLFGGNGASGSHAAGENVNSGGAGGQGGGGAGLGGAIFVNSTASLTLSNTTFLGNTVTGGTGANAGQALGANIFVRSGGTAQSYGNSITNTYGSIANNLTLPTVSVSSTTTITEANAGIFTFTLGHTLPFDYYIGYSVGGTATSGADFLQTLPGYIFIPKNSLTATLDINVNDDRIYEPNDETVTLTLNSNTPNIAPGAGTATITIQENEPLLSISKTKDATEGNQNGEFEITFNKTAPQDFHLYLELTNNNATLGKFTNTKQGADYKLFYEAYRVSDPNQISDSNPIWLASGEIDTAETGDIYKLTNIPTNTKLIKLRVEQINDEIYEAAPESVTIRLLDNYTTIEDGYSVNSSQDQAIVTINDNEPKVTIGKVVNPTKGFEFGSTIEGLGKALTLDGSSYVDLPSNASLNLSGGNFTQEAWIFNNATDNAARGILGYDSTTAGQNYPSISVVNQTDIKVSFGDGSTDRSFTVSNALIANAWNHVATTFDGTNYKIYVNGVEKASQAFVGITPLAATQQLTIGKVGTESFQGAIDEVRIWNVARTQAQIQSTMLSSLQGTEPGLVGYWQFEGNTNDSSTNNNNGTFVGTANYIENPAPQIGYVEVNLDQPFDGVQGLWVEYEIANSSTATQNDDYLNSRIRRVSNQPITERNGIIIPQGETTGRIYFSALSDAVVEGDETITINLVKNNFDIFDSDGDGVFRRSNNEFPADFDLNNNGVFDPSDANEGEFISNYGLGATTSATLTLSDHQAYQPGVVILDQFNQPVTASNPLLVRDDGTATLKVKLTSQPTDPVTVNLSSDQGSLDRSAVTLNSTGVGLSFDGTDDYVDLDNTSLSFAGTQPFTISAWVNPETDGGTIVGKHNTGVRGSYFLDVESDGRIRFHREIAPWDLYSDTAIPFGQWSHVAATYDGTTMKVYINGQLAGQVASGAQFNDNATPVLIGARQEDGSPTNLFNGKIDDVQIWDIARNQDQIKDTINHQLVGNEPGLIAYYQANEGSGTTLNDYSVNNNHGTLQNGTAWLNSWDAPITVNLTGASTSANVSISSLVSNDTNYNNASLDRTITLTDTPNYRVIEGANTPVLVPEVSIETAGDVKEGDSQAGQFVVSLNTPAPEAGLTINYSISGTVTPTDDVQIPGADLAQQTGTITIAPGESRAVLAITPVNDALIENNETVTVTLETGNNYNLSSNAEATITIIDNDRPGIELANAVAKDYSLQFDGVDDYISINLDEPETEITHELWFKTSNANGGIFSVVDKDNIGANDRHIYLNNGNLSVRVFNHEFLTTSGLNLADGQWHHVAHVIGSSVGGQKLYIDGNLVDSGTKAQSDFDWQNQLRIGYSFDATNQYFDGEIKEVRVWDVARTEAEIQENINRSLTGTEAGLTVYLTSDRAVGTQLVDRTGNGNNGILNNGVEIIERIAYNQNTTQMPKLVVTTSEDGGSDTFGVRLTAKPTADVTVTFTDKISAIQGVSSDEGTFSTTSLTFTPDNWDVYQGVTVTGQNDTERDGNQTNIVAAVATSSDIRFDNQFIDFEVTNIDDDGVTQKPEQSTLNVDSSLPIARVIPVSETIAEGQTAQFNITLSAPPTTDALVLFSVQGGTATLGKDFQPVETVFIEQNKITTGQALTVADALTQAQLDATYPNSSGNNSVKYIDLDGDGDTDAKVTDASGNITNYLAFQGVKIPSGSTSATINIEITDDAIAENPELLEVKLHAGGIGYRLDHSIPTDTVTPGASAATASDLGNSSVTVTDAISVANQEDWYKFTLDAPGIETSNLKLNFTHGNGDLQVELFDTLPDVNTTALRASNFQTDNETISLAGLKAGQYWVRVSGVESATNPSYELTLDLPTTTANPVIATTTIQDNDNAGVLIKDANGNAIANGKTLTITSLSATTEGDGPLSFTAQLKSKPTTTVKLYIGSSDATEGKLSSAANANQQDVVALTFTPDNWDVAQTFSLHPQDDAIDDGDVIYQVAIEATSQDQQYQFKVPDPTHLNLRVTQKTIDPSDSTLVTLDFTTFLSGDGTIAKDSKLDFGNGVVGTVQEDVNLTPSQSNRAFNFDGNNANSIELGKGNAATLGLPTSQMTIEAWVKIDSFKDWSAVISFLQDNGSEEAGFALGTWSDNRFYFALAGGDEGLTYLSSNKTYETGQWYHLAAVYNSSQMELLVNGESVGTSTAQSGDIYYRDSWYRLGQYKDDNEDFTIDGQIAEVRVWNVARNKAQIVTNMNRQLNGDEAGLVDYFKPDENTSFYNANINAIVNGNIPVFTAGTQLSQGAFYFDGDGDYIELSNGKVSATTLGLPTTAITVEARVSLDSFEDWASFIGFFQDNGDTEAGFALGTFDNNRFYFALAGGGNGLTYLESNIAFPPSPFQWYHVAATYDGSKMELFVNGQSFGVSFNESGAIHYLDSWYRIGQYKDDNEDESVNGRIHEVRVWNQARTQAEIQADMNRVLNGDEAGLVTHYKFENNKYFGRGVSSQQVSNDEFPIYNVKQTGQIKVKVDTAESAAQIQGNDLAIVQDNKDFFTIVNPLTIVNQDDSDTVGLTITPPSVTPEGEANIYTVSLNSEPTAPVRVKMNPTLDQIKLNNGEVGEALTLVFDQTNWNKPQTVQITAIDDDVVEFAHSSQIEFQITSEDTLYNQLTQAPLDVAIEDNDLPTATITAGATASEVFSEPSYFNISLNTAAPSKLGDTGIEVNYRIKGGSATLGGDYNIQQERSVRIAPGDVQNNLIVVPIDDKLIEDLNLELTSNPTVGTTSNGKQELTIPVEITLNQETILNKDAQINFGNGVIGTVKSINFDGTAKSEAKLTPQIRAFDFSGNNGHSIELGKGNAAMLGLPTSQMTLEAWVKIDSFKDWSAVISFLQDNGSEEAGFALGTWSDNRFYFALAGGDDGLTYLSSNKTYQTGQWYHLAAVYNGSQMELLVNGESVGTSTAQSGLIHYHDSWYRLGKYKDDNEDFTIDGQIAEVRVWNVARNQAQIASNMNRQLNGDEAGLVDYFKPDENTSFYNDNLLNNVTLNGNIPVINTTGTQLSQGAFYFDGDEDYIELSNGKVSAASLGLPTTAITVEARVSLDSFEDWASFIGFFQDNGDTEAGFALGTKDNNRFYFALAGGGNGLTYLESNIAFPPSPFQWYHVAATYDGSKMELFVNGQSFGVSFNESGAIHYLDSWYRIGQYKDNNEDESVNGRIQEVRVWDVARNQTQIQADMNRTLNGDEAGLVTHYKFESNKYLGRGVSLQQVSNDEFPNYTVKQTGTITVEVDAEQGDRIGVNPNQLSSAKIEAETVVVELLPGEGYQLDPNNTEATLSIADDDVPGVRILQVGEHTVVREEETATYQISLLSEPTSNVTVTLTPGAEIEFDNPNGSTVNVTKDNYSFSGTADSNGFVTQSNLQAKLTSLVTTDRDKTVALDLKLESDPGAAVVVTLDDGFDTSHNPSDQQILFFSQDEYSEKQQAIVAHLDANPATTNTGLYQINGTVDSYQFGTTSHSILGGAHTLTVTLDRLDTINDEAIAKVKLSSQPTNDVKVVISDSTNSSIKKTLTFTDDNWQQEQQVTFKNLTDTGTATQPSYELSATVNDTALATTLGINRSSQATILLPIDYSTSQVSKQQTTVTITPENWYKLNTVTIRGSRDGVAEPGLYHTSTIDYAVSSSDTDYNGLFVPTQTIHVADRILDAQETANAIKQGLDTLQESFDNLSLPLIGILEGKAPPIISQLSAKLTNAVSSEKSLTALKLQGIIESNLESLGLDFFNVTTDLTPRVPATQSTPAKPGDISIQIDFSKQESLFNIGLDQDLGLPALGIGFETNGALTSTFDYGVSFGFGLHDEDGFYINTDTTKIDAGVQLNLDEFSGTGSLGFLRVDFADDTTNPTELSVDFTAGLKDTVQFLNLDAGNTLTTLKGKTILEPFYIGKNSSNFNPIRQDVTSYYLDLDASGNFSSNVDFRFRQNGTEYYLDLDGNNSFKATIDQTVSFDPSNSNSYQDNIVSILNDNSRLSISELNNFRQTNDLKFLDLVSYDLSGNANLGLSAVTSINGSSAFPSFSFDIAAGLPIFNYNNEKEASSNGTTVNFNNIQVDLGTFLTDFAQPILKTVDTIIEPIKPVIDALTTDTEFLGYIGLESPFDKNDDGEVNVLEIAQTIAESVKDPRAKKIVTAIEFANTIIDIVGVVEELADIPSGESIIIDVGDYSLGSFKVGSNNKANSASKVRQSSNGATFNDSGKNASFEQDVNNKKSNGKKSGSALSKLKALKGIDIPLISSPVTAVQLLLGESDVDLLTYDIPDIDFGFDVSKDFAIWGPVQGVFKGDFSAKTDLSIGYDTRGIEDWRDADFAPEEAYKVLNGFYVNDNVDDAGNDAPEFTVDAELRAGVALSGGVAEVELTGGIIGNVDFDLEDEGEYNGTSDGKIRGHEIVSRISNPLDLFELNGALEASIKGEVQIGIDVGFIEIMETVWETELARFKLAEFSIGGGSGFSGTLGNSYITDATVFFDGNFNGIIDDNEIKVVTDFKGSFTFEETFDFESFLNTFDTNNNGVIDINEGRLAAVGGTDTSSGLPVVTPLFAIPDSNMITPLTTLKAKLAELGTEAETAESLVKTALDLPLGIDLNNFDAQDAIARGDEKGAAVYIVHVQVQNLITQVTGLIQDLTTATPEVSAEAAIEALATGLTASGDIVNISDTQQLRATIVPTIKSQIQLLGGTQRQEEALQSILDEAAAIMAQANQDILEVAAQAPIDSLIDIIAPVKRRTQGELPQQILELATTAVATSSTEDETEVNGGSITIETTEVSGGSITIEPELISLSTENETELHGGSIFIESNVLVASATDNETEDDNQSNSLEQDTVEDTQQIPLTLTQQQSNLLLLGGDSTTASLEFSLTQKNLSQGTVHEVAVFAVENEQAQINGLLPTDVGYKQAALESAEVVFSVIADNFIPNPSRIVSGFNGNNLAFLIVENGSVDGALNGQVSLDNVLLGTDSNQVLQINQLAENSFSLTFNDLVINAELTDKTPILGTNLQGKSQAEVFDLRDFTGQQIQVAAPIVEGESIYDNTVGFYSVEDETGAVRDPLTGNVINPGEAGYTQAAIRNSQFHLDETSDGMTVTVTGGAILAPFIIANGTTEQILDNDETNDPSVYFAYMSANSDQVNHIRLLGDNTWGFEDLSNGGDKDYNDVVIKMDLSVI</sequence>
<dbReference type="Pfam" id="PF13448">
    <property type="entry name" value="DUF4114"/>
    <property type="match status" value="1"/>
</dbReference>
<dbReference type="Pfam" id="PF03160">
    <property type="entry name" value="Calx-beta"/>
    <property type="match status" value="2"/>
</dbReference>
<name>A0A1D9FW08_MOOP1</name>
<evidence type="ECO:0000256" key="4">
    <source>
        <dbReference type="ARBA" id="ARBA00023157"/>
    </source>
</evidence>
<dbReference type="SUPFAM" id="SSF47473">
    <property type="entry name" value="EF-hand"/>
    <property type="match status" value="1"/>
</dbReference>
<dbReference type="InterPro" id="IPR043543">
    <property type="entry name" value="PAPPA/PAPPA2"/>
</dbReference>
<evidence type="ECO:0000313" key="8">
    <source>
        <dbReference type="Proteomes" id="UP000176944"/>
    </source>
</evidence>
<evidence type="ECO:0000313" key="7">
    <source>
        <dbReference type="EMBL" id="AOY79568.2"/>
    </source>
</evidence>
<organism evidence="7 8">
    <name type="scientific">Moorena producens (strain JHB)</name>
    <dbReference type="NCBI Taxonomy" id="1454205"/>
    <lineage>
        <taxon>Bacteria</taxon>
        <taxon>Bacillati</taxon>
        <taxon>Cyanobacteriota</taxon>
        <taxon>Cyanophyceae</taxon>
        <taxon>Coleofasciculales</taxon>
        <taxon>Coleofasciculaceae</taxon>
        <taxon>Moorena</taxon>
    </lineage>
</organism>
<dbReference type="Gene3D" id="2.60.120.380">
    <property type="match status" value="1"/>
</dbReference>
<dbReference type="CDD" id="cd00110">
    <property type="entry name" value="LamG"/>
    <property type="match status" value="1"/>
</dbReference>
<dbReference type="PANTHER" id="PTHR46130">
    <property type="entry name" value="LAMGL DOMAIN-CONTAINING PROTEIN"/>
    <property type="match status" value="1"/>
</dbReference>
<dbReference type="InterPro" id="IPR006558">
    <property type="entry name" value="LamG-like"/>
</dbReference>
<feature type="domain" description="LamG-like jellyroll fold" evidence="6">
    <location>
        <begin position="1670"/>
        <end position="1801"/>
    </location>
</feature>
<protein>
    <submittedName>
        <fullName evidence="7">DUF4347 domain-containing protein</fullName>
    </submittedName>
</protein>
<dbReference type="SMART" id="SM00560">
    <property type="entry name" value="LamGL"/>
    <property type="match status" value="7"/>
</dbReference>
<dbReference type="EMBL" id="CP017708">
    <property type="protein sequence ID" value="AOY79568.2"/>
    <property type="molecule type" value="Genomic_DNA"/>
</dbReference>